<sequence>MPLSHRTQGSGLGERLRPQSPEEQGGARVIITATTVSQDNSLPAAARKRPRDNEQGTATVGGGTPRSAR</sequence>
<proteinExistence type="predicted"/>
<gene>
    <name evidence="2" type="ORF">HPB52_013914</name>
</gene>
<evidence type="ECO:0000313" key="3">
    <source>
        <dbReference type="Proteomes" id="UP000821837"/>
    </source>
</evidence>
<feature type="region of interest" description="Disordered" evidence="1">
    <location>
        <begin position="1"/>
        <end position="69"/>
    </location>
</feature>
<feature type="compositionally biased region" description="Polar residues" evidence="1">
    <location>
        <begin position="32"/>
        <end position="41"/>
    </location>
</feature>
<name>A0A9D4PW86_RHISA</name>
<comment type="caution">
    <text evidence="2">The sequence shown here is derived from an EMBL/GenBank/DDBJ whole genome shotgun (WGS) entry which is preliminary data.</text>
</comment>
<feature type="compositionally biased region" description="Gly residues" evidence="1">
    <location>
        <begin position="59"/>
        <end position="69"/>
    </location>
</feature>
<dbReference type="Proteomes" id="UP000821837">
    <property type="component" value="Unassembled WGS sequence"/>
</dbReference>
<dbReference type="EMBL" id="JABSTV010001250">
    <property type="protein sequence ID" value="KAH7956949.1"/>
    <property type="molecule type" value="Genomic_DNA"/>
</dbReference>
<dbReference type="AlphaFoldDB" id="A0A9D4PW86"/>
<reference evidence="2" key="1">
    <citation type="journal article" date="2020" name="Cell">
        <title>Large-Scale Comparative Analyses of Tick Genomes Elucidate Their Genetic Diversity and Vector Capacities.</title>
        <authorList>
            <consortium name="Tick Genome and Microbiome Consortium (TIGMIC)"/>
            <person name="Jia N."/>
            <person name="Wang J."/>
            <person name="Shi W."/>
            <person name="Du L."/>
            <person name="Sun Y."/>
            <person name="Zhan W."/>
            <person name="Jiang J.F."/>
            <person name="Wang Q."/>
            <person name="Zhang B."/>
            <person name="Ji P."/>
            <person name="Bell-Sakyi L."/>
            <person name="Cui X.M."/>
            <person name="Yuan T.T."/>
            <person name="Jiang B.G."/>
            <person name="Yang W.F."/>
            <person name="Lam T.T."/>
            <person name="Chang Q.C."/>
            <person name="Ding S.J."/>
            <person name="Wang X.J."/>
            <person name="Zhu J.G."/>
            <person name="Ruan X.D."/>
            <person name="Zhao L."/>
            <person name="Wei J.T."/>
            <person name="Ye R.Z."/>
            <person name="Que T.C."/>
            <person name="Du C.H."/>
            <person name="Zhou Y.H."/>
            <person name="Cheng J.X."/>
            <person name="Dai P.F."/>
            <person name="Guo W.B."/>
            <person name="Han X.H."/>
            <person name="Huang E.J."/>
            <person name="Li L.F."/>
            <person name="Wei W."/>
            <person name="Gao Y.C."/>
            <person name="Liu J.Z."/>
            <person name="Shao H.Z."/>
            <person name="Wang X."/>
            <person name="Wang C.C."/>
            <person name="Yang T.C."/>
            <person name="Huo Q.B."/>
            <person name="Li W."/>
            <person name="Chen H.Y."/>
            <person name="Chen S.E."/>
            <person name="Zhou L.G."/>
            <person name="Ni X.B."/>
            <person name="Tian J.H."/>
            <person name="Sheng Y."/>
            <person name="Liu T."/>
            <person name="Pan Y.S."/>
            <person name="Xia L.Y."/>
            <person name="Li J."/>
            <person name="Zhao F."/>
            <person name="Cao W.C."/>
        </authorList>
    </citation>
    <scope>NUCLEOTIDE SEQUENCE</scope>
    <source>
        <strain evidence="2">Rsan-2018</strain>
    </source>
</reference>
<keyword evidence="3" id="KW-1185">Reference proteome</keyword>
<organism evidence="2 3">
    <name type="scientific">Rhipicephalus sanguineus</name>
    <name type="common">Brown dog tick</name>
    <name type="synonym">Ixodes sanguineus</name>
    <dbReference type="NCBI Taxonomy" id="34632"/>
    <lineage>
        <taxon>Eukaryota</taxon>
        <taxon>Metazoa</taxon>
        <taxon>Ecdysozoa</taxon>
        <taxon>Arthropoda</taxon>
        <taxon>Chelicerata</taxon>
        <taxon>Arachnida</taxon>
        <taxon>Acari</taxon>
        <taxon>Parasitiformes</taxon>
        <taxon>Ixodida</taxon>
        <taxon>Ixodoidea</taxon>
        <taxon>Ixodidae</taxon>
        <taxon>Rhipicephalinae</taxon>
        <taxon>Rhipicephalus</taxon>
        <taxon>Rhipicephalus</taxon>
    </lineage>
</organism>
<accession>A0A9D4PW86</accession>
<evidence type="ECO:0000256" key="1">
    <source>
        <dbReference type="SAM" id="MobiDB-lite"/>
    </source>
</evidence>
<evidence type="ECO:0000313" key="2">
    <source>
        <dbReference type="EMBL" id="KAH7956949.1"/>
    </source>
</evidence>
<protein>
    <submittedName>
        <fullName evidence="2">Uncharacterized protein</fullName>
    </submittedName>
</protein>
<reference evidence="2" key="2">
    <citation type="submission" date="2021-09" db="EMBL/GenBank/DDBJ databases">
        <authorList>
            <person name="Jia N."/>
            <person name="Wang J."/>
            <person name="Shi W."/>
            <person name="Du L."/>
            <person name="Sun Y."/>
            <person name="Zhan W."/>
            <person name="Jiang J."/>
            <person name="Wang Q."/>
            <person name="Zhang B."/>
            <person name="Ji P."/>
            <person name="Sakyi L.B."/>
            <person name="Cui X."/>
            <person name="Yuan T."/>
            <person name="Jiang B."/>
            <person name="Yang W."/>
            <person name="Lam T.T.-Y."/>
            <person name="Chang Q."/>
            <person name="Ding S."/>
            <person name="Wang X."/>
            <person name="Zhu J."/>
            <person name="Ruan X."/>
            <person name="Zhao L."/>
            <person name="Wei J."/>
            <person name="Que T."/>
            <person name="Du C."/>
            <person name="Cheng J."/>
            <person name="Dai P."/>
            <person name="Han X."/>
            <person name="Huang E."/>
            <person name="Gao Y."/>
            <person name="Liu J."/>
            <person name="Shao H."/>
            <person name="Ye R."/>
            <person name="Li L."/>
            <person name="Wei W."/>
            <person name="Wang X."/>
            <person name="Wang C."/>
            <person name="Huo Q."/>
            <person name="Li W."/>
            <person name="Guo W."/>
            <person name="Chen H."/>
            <person name="Chen S."/>
            <person name="Zhou L."/>
            <person name="Zhou L."/>
            <person name="Ni X."/>
            <person name="Tian J."/>
            <person name="Zhou Y."/>
            <person name="Sheng Y."/>
            <person name="Liu T."/>
            <person name="Pan Y."/>
            <person name="Xia L."/>
            <person name="Li J."/>
            <person name="Zhao F."/>
            <person name="Cao W."/>
        </authorList>
    </citation>
    <scope>NUCLEOTIDE SEQUENCE</scope>
    <source>
        <strain evidence="2">Rsan-2018</strain>
        <tissue evidence="2">Larvae</tissue>
    </source>
</reference>